<evidence type="ECO:0000256" key="10">
    <source>
        <dbReference type="PROSITE-ProRule" id="PRU00027"/>
    </source>
</evidence>
<dbReference type="InterPro" id="IPR003656">
    <property type="entry name" value="Znf_BED"/>
</dbReference>
<evidence type="ECO:0000256" key="1">
    <source>
        <dbReference type="ARBA" id="ARBA00004123"/>
    </source>
</evidence>
<dbReference type="SUPFAM" id="SSF140996">
    <property type="entry name" value="Hermes dimerisation domain"/>
    <property type="match status" value="1"/>
</dbReference>
<dbReference type="InterPro" id="IPR008906">
    <property type="entry name" value="HATC_C_dom"/>
</dbReference>
<dbReference type="GeneID" id="114581484"/>
<sequence length="1050" mass="116717">MVFSLSFQLRCSQKLNRQVCVLRRPRSPAAMGVPPQPQKGAQKKEERKRTLPASSSKEGRPKENKREPASLTQEEAPKEKKREPASSTQEEAPKEKKREPASSTQEEAPKEKKREPASSTQEEAPKENKREPTSSTQERGPKESKREPLPKLEPAAAEYFRRAHETLKSGFDSDEEKALFVSNVLVEAEAVALPLALDTAGSLLLQALLPSASAPSLSRLLRAFLPALRLAACHPCGAHILEAALLRAPVLISEGAEDAEELEDQVLELARAVQEELPTFALDTHASFMVRTLLQVLGGVRVRSDGGRGLPVSGSSFSRAKKAKLESDGPSEFEVPETFQSLLGEFKGSFQEHIPSFITNKYFSLCLQVALEVLHRKLPADCSELCHSMIGYLSSRNVSPGQRLIAFTMTHRRTLERPEYHHLVGKPKTKSPVWMHFGLPADESDRLVVHNIAICKICLHSVSVKGGNTTNLTSHLKLHHPQKFKELPSSSVGVSDHSCNNADDPPAAAAAAAVSASEPAKTHVEIPRKRQKTLLDFQPLSFETPRSCSQAITEYLATCMQSYNIVDHPKFIQMVNTLNPRYQLPSRKYFATKGVPTLYNDTVEKMRREIGRVKESELVITTDCWTSVGGTPFLAVTVHFISDEWKLINAFLGCKHFLKDHTSDNLCEMLADTLSEWDIDVKNIFCSTTDDNGAILKAVRQLGLEYISCFAQNINTGVGRALNLTPLRRAIVRLKSLQNTICHSWKMRRDLGKAQELLQMEKVSLPSACPTKWWSVLKLCRRFLENQLPVCKMLMDYPSKKHLMLEGCDVSAVQDFVSAATLLEDITTTLSGSSCVTASSVLPLYRQIKKRLQPEEGDSALLQDIKQEILGALSEKYENGPMVTTLGLASLCDPRFRLRFLESPEAVRQEAIQKMADLHAGSLSEEPDAQPDTPKKEGLAKIFDLEEEEDLSGDGFEPLSVLKAEKELKGYMAMPRVNFDDSPLMWWKTNEAFFPMLKVLAKRFLAIPGTSVSSESVFSTAGNVLQKQKSSLLPENAEMQIFLAKNINFV</sequence>
<feature type="region of interest" description="Disordered" evidence="11">
    <location>
        <begin position="23"/>
        <end position="152"/>
    </location>
</feature>
<gene>
    <name evidence="13" type="primary">NOP9</name>
</gene>
<dbReference type="Pfam" id="PF02892">
    <property type="entry name" value="zf-BED"/>
    <property type="match status" value="1"/>
</dbReference>
<dbReference type="InterPro" id="IPR001313">
    <property type="entry name" value="Pumilio_RNA-bd_rpt"/>
</dbReference>
<name>A0A670K5J6_PODMU</name>
<feature type="compositionally biased region" description="Basic and acidic residues" evidence="11">
    <location>
        <begin position="91"/>
        <end position="100"/>
    </location>
</feature>
<dbReference type="AlphaFoldDB" id="A0A670K5J6"/>
<dbReference type="GO" id="GO:0005634">
    <property type="term" value="C:nucleus"/>
    <property type="evidence" value="ECO:0007669"/>
    <property type="project" value="UniProtKB-SubCell"/>
</dbReference>
<dbReference type="SMART" id="SM00614">
    <property type="entry name" value="ZnF_BED"/>
    <property type="match status" value="1"/>
</dbReference>
<feature type="compositionally biased region" description="Basic and acidic residues" evidence="11">
    <location>
        <begin position="75"/>
        <end position="84"/>
    </location>
</feature>
<keyword evidence="14" id="KW-1185">Reference proteome</keyword>
<dbReference type="OrthoDB" id="9987665at2759"/>
<keyword evidence="7" id="KW-0238">DNA-binding</keyword>
<dbReference type="SUPFAM" id="SSF53098">
    <property type="entry name" value="Ribonuclease H-like"/>
    <property type="match status" value="1"/>
</dbReference>
<dbReference type="CTD" id="161424"/>
<dbReference type="PANTHER" id="PTHR46481">
    <property type="entry name" value="ZINC FINGER BED DOMAIN-CONTAINING PROTEIN 4"/>
    <property type="match status" value="1"/>
</dbReference>
<feature type="compositionally biased region" description="Basic and acidic residues" evidence="11">
    <location>
        <begin position="123"/>
        <end position="132"/>
    </location>
</feature>
<dbReference type="Gene3D" id="1.25.10.10">
    <property type="entry name" value="Leucine-rich Repeat Variant"/>
    <property type="match status" value="1"/>
</dbReference>
<dbReference type="GeneTree" id="ENSGT00940000161131"/>
<dbReference type="SUPFAM" id="SSF57667">
    <property type="entry name" value="beta-beta-alpha zinc fingers"/>
    <property type="match status" value="1"/>
</dbReference>
<dbReference type="Pfam" id="PF05699">
    <property type="entry name" value="Dimer_Tnp_hAT"/>
    <property type="match status" value="1"/>
</dbReference>
<evidence type="ECO:0000256" key="9">
    <source>
        <dbReference type="ARBA" id="ARBA00023242"/>
    </source>
</evidence>
<dbReference type="PANTHER" id="PTHR46481:SF9">
    <property type="entry name" value="ZINC FINGER BED DOMAIN-CONTAINING PROTEIN 1-LIKE"/>
    <property type="match status" value="1"/>
</dbReference>
<evidence type="ECO:0000256" key="5">
    <source>
        <dbReference type="ARBA" id="ARBA00022833"/>
    </source>
</evidence>
<dbReference type="InterPro" id="IPR016024">
    <property type="entry name" value="ARM-type_fold"/>
</dbReference>
<dbReference type="Pfam" id="PF22493">
    <property type="entry name" value="PUF_NOP9"/>
    <property type="match status" value="1"/>
</dbReference>
<reference evidence="13" key="3">
    <citation type="submission" date="2025-09" db="UniProtKB">
        <authorList>
            <consortium name="Ensembl"/>
        </authorList>
    </citation>
    <scope>IDENTIFICATION</scope>
</reference>
<feature type="compositionally biased region" description="Basic and acidic residues" evidence="11">
    <location>
        <begin position="107"/>
        <end position="116"/>
    </location>
</feature>
<evidence type="ECO:0000259" key="12">
    <source>
        <dbReference type="PROSITE" id="PS50808"/>
    </source>
</evidence>
<dbReference type="KEGG" id="pmua:114581484"/>
<keyword evidence="4 10" id="KW-0863">Zinc-finger</keyword>
<dbReference type="InterPro" id="IPR011989">
    <property type="entry name" value="ARM-like"/>
</dbReference>
<reference evidence="13" key="2">
    <citation type="submission" date="2025-08" db="UniProtKB">
        <authorList>
            <consortium name="Ensembl"/>
        </authorList>
    </citation>
    <scope>IDENTIFICATION</scope>
</reference>
<evidence type="ECO:0000256" key="7">
    <source>
        <dbReference type="ARBA" id="ARBA00023125"/>
    </source>
</evidence>
<evidence type="ECO:0000256" key="11">
    <source>
        <dbReference type="SAM" id="MobiDB-lite"/>
    </source>
</evidence>
<dbReference type="GO" id="GO:0003723">
    <property type="term" value="F:RNA binding"/>
    <property type="evidence" value="ECO:0007669"/>
    <property type="project" value="InterPro"/>
</dbReference>
<keyword evidence="2" id="KW-0479">Metal-binding</keyword>
<evidence type="ECO:0000256" key="2">
    <source>
        <dbReference type="ARBA" id="ARBA00022723"/>
    </source>
</evidence>
<dbReference type="InterPro" id="IPR052035">
    <property type="entry name" value="ZnF_BED_domain_contain"/>
</dbReference>
<feature type="compositionally biased region" description="Basic and acidic residues" evidence="11">
    <location>
        <begin position="57"/>
        <end position="68"/>
    </location>
</feature>
<comment type="subcellular location">
    <subcellularLocation>
        <location evidence="1">Nucleus</location>
    </subcellularLocation>
</comment>
<evidence type="ECO:0000256" key="3">
    <source>
        <dbReference type="ARBA" id="ARBA00022737"/>
    </source>
</evidence>
<keyword evidence="3" id="KW-0677">Repeat</keyword>
<protein>
    <submittedName>
        <fullName evidence="13">NOP9 nucleolar protein</fullName>
    </submittedName>
</protein>
<accession>A0A670K5J6</accession>
<dbReference type="Proteomes" id="UP000472272">
    <property type="component" value="Chromosome 13"/>
</dbReference>
<dbReference type="GO" id="GO:0003677">
    <property type="term" value="F:DNA binding"/>
    <property type="evidence" value="ECO:0007669"/>
    <property type="project" value="UniProtKB-KW"/>
</dbReference>
<dbReference type="InterPro" id="IPR012337">
    <property type="entry name" value="RNaseH-like_sf"/>
</dbReference>
<keyword evidence="5" id="KW-0862">Zinc</keyword>
<dbReference type="Ensembl" id="ENSPMRT00000034772.1">
    <property type="protein sequence ID" value="ENSPMRP00000032793.1"/>
    <property type="gene ID" value="ENSPMRG00000021252.1"/>
</dbReference>
<dbReference type="InterPro" id="IPR036236">
    <property type="entry name" value="Znf_C2H2_sf"/>
</dbReference>
<dbReference type="GO" id="GO:0046983">
    <property type="term" value="F:protein dimerization activity"/>
    <property type="evidence" value="ECO:0007669"/>
    <property type="project" value="InterPro"/>
</dbReference>
<evidence type="ECO:0000256" key="8">
    <source>
        <dbReference type="ARBA" id="ARBA00023163"/>
    </source>
</evidence>
<dbReference type="PROSITE" id="PS50808">
    <property type="entry name" value="ZF_BED"/>
    <property type="match status" value="1"/>
</dbReference>
<keyword evidence="9" id="KW-0539">Nucleus</keyword>
<evidence type="ECO:0000313" key="13">
    <source>
        <dbReference type="Ensembl" id="ENSPMRP00000032793.1"/>
    </source>
</evidence>
<evidence type="ECO:0000256" key="6">
    <source>
        <dbReference type="ARBA" id="ARBA00023015"/>
    </source>
</evidence>
<dbReference type="SUPFAM" id="SSF48371">
    <property type="entry name" value="ARM repeat"/>
    <property type="match status" value="1"/>
</dbReference>
<evidence type="ECO:0000256" key="4">
    <source>
        <dbReference type="ARBA" id="ARBA00022771"/>
    </source>
</evidence>
<feature type="domain" description="BED-type" evidence="12">
    <location>
        <begin position="428"/>
        <end position="487"/>
    </location>
</feature>
<dbReference type="RefSeq" id="XP_028557488.1">
    <property type="nucleotide sequence ID" value="XM_028701655.1"/>
</dbReference>
<reference evidence="13 14" key="1">
    <citation type="journal article" date="2019" name="Proc. Natl. Acad. Sci. U.S.A.">
        <title>Regulatory changes in pterin and carotenoid genes underlie balanced color polymorphisms in the wall lizard.</title>
        <authorList>
            <person name="Andrade P."/>
            <person name="Pinho C."/>
            <person name="Perez I de Lanuza G."/>
            <person name="Afonso S."/>
            <person name="Brejcha J."/>
            <person name="Rubin C.J."/>
            <person name="Wallerman O."/>
            <person name="Pereira P."/>
            <person name="Sabatino S.J."/>
            <person name="Bellati A."/>
            <person name="Pellitteri-Rosa D."/>
            <person name="Bosakova Z."/>
            <person name="Bunikis I."/>
            <person name="Carretero M.A."/>
            <person name="Feiner N."/>
            <person name="Marsik P."/>
            <person name="Pauperio F."/>
            <person name="Salvi D."/>
            <person name="Soler L."/>
            <person name="While G.M."/>
            <person name="Uller T."/>
            <person name="Font E."/>
            <person name="Andersson L."/>
            <person name="Carneiro M."/>
        </authorList>
    </citation>
    <scope>NUCLEOTIDE SEQUENCE</scope>
</reference>
<keyword evidence="8" id="KW-0804">Transcription</keyword>
<organism evidence="13 14">
    <name type="scientific">Podarcis muralis</name>
    <name type="common">Wall lizard</name>
    <name type="synonym">Lacerta muralis</name>
    <dbReference type="NCBI Taxonomy" id="64176"/>
    <lineage>
        <taxon>Eukaryota</taxon>
        <taxon>Metazoa</taxon>
        <taxon>Chordata</taxon>
        <taxon>Craniata</taxon>
        <taxon>Vertebrata</taxon>
        <taxon>Euteleostomi</taxon>
        <taxon>Lepidosauria</taxon>
        <taxon>Squamata</taxon>
        <taxon>Bifurcata</taxon>
        <taxon>Unidentata</taxon>
        <taxon>Episquamata</taxon>
        <taxon>Laterata</taxon>
        <taxon>Lacertibaenia</taxon>
        <taxon>Lacertidae</taxon>
        <taxon>Podarcis</taxon>
    </lineage>
</organism>
<keyword evidence="6" id="KW-0805">Transcription regulation</keyword>
<evidence type="ECO:0000313" key="14">
    <source>
        <dbReference type="Proteomes" id="UP000472272"/>
    </source>
</evidence>
<feature type="compositionally biased region" description="Basic and acidic residues" evidence="11">
    <location>
        <begin position="139"/>
        <end position="150"/>
    </location>
</feature>
<dbReference type="GO" id="GO:0008270">
    <property type="term" value="F:zinc ion binding"/>
    <property type="evidence" value="ECO:0007669"/>
    <property type="project" value="UniProtKB-KW"/>
</dbReference>
<proteinExistence type="predicted"/>